<proteinExistence type="predicted"/>
<evidence type="ECO:0000313" key="4">
    <source>
        <dbReference type="EMBL" id="KAL1594101.1"/>
    </source>
</evidence>
<evidence type="ECO:0000313" key="5">
    <source>
        <dbReference type="Proteomes" id="UP001521222"/>
    </source>
</evidence>
<gene>
    <name evidence="4" type="ORF">SLS59_008935</name>
</gene>
<dbReference type="Proteomes" id="UP001521222">
    <property type="component" value="Unassembled WGS sequence"/>
</dbReference>
<dbReference type="InterPro" id="IPR029498">
    <property type="entry name" value="HeLo_dom"/>
</dbReference>
<keyword evidence="1" id="KW-0175">Coiled coil</keyword>
<evidence type="ECO:0000256" key="1">
    <source>
        <dbReference type="SAM" id="Coils"/>
    </source>
</evidence>
<dbReference type="SUPFAM" id="SSF56112">
    <property type="entry name" value="Protein kinase-like (PK-like)"/>
    <property type="match status" value="1"/>
</dbReference>
<dbReference type="PROSITE" id="PS50011">
    <property type="entry name" value="PROTEIN_KINASE_DOM"/>
    <property type="match status" value="1"/>
</dbReference>
<dbReference type="EMBL" id="JAKIXB020000037">
    <property type="protein sequence ID" value="KAL1594101.1"/>
    <property type="molecule type" value="Genomic_DNA"/>
</dbReference>
<dbReference type="Pfam" id="PF24476">
    <property type="entry name" value="DUF7580"/>
    <property type="match status" value="1"/>
</dbReference>
<feature type="domain" description="Protein kinase" evidence="3">
    <location>
        <begin position="285"/>
        <end position="662"/>
    </location>
</feature>
<dbReference type="InterPro" id="IPR011009">
    <property type="entry name" value="Kinase-like_dom_sf"/>
</dbReference>
<accession>A0ABR3QPL8</accession>
<feature type="coiled-coil region" evidence="1">
    <location>
        <begin position="182"/>
        <end position="209"/>
    </location>
</feature>
<keyword evidence="5" id="KW-1185">Reference proteome</keyword>
<sequence length="662" mass="74949">MEAAGLGIGAFGLLFQVFAGCVEGYKFISDACHAQADCYALLVKFKIEQNRLVNWAKLVHLDFDDEGLTFNHMNKMLILDVLVQQRDHLRKFRELKDRKGYEKFGEKLGIPHRSNTVIAIEATSSQGAGSSQSITNGNGTLAVENAVQFPPIEKEPIVQKAFAFLKKFQDDIAKMPQRLQWATIHKDRMAELIEKLADLNTKMLEALGQGQMETLMGMHKRTDYQILVMNNKLEQVAKIIQSQLRISYQPQNRIEEAAVSDYDDLDMQIVPHGRRRMSLGALAQSKARNRIMEGSVIDAGYAKSLGLPRPEDAGILRDQTKLLIEDMRTRNGESLVGIDEEEDDDTKRTEAYWKDTPVWIEWKLIDPMPLARSDSNIEERIKNLATLLKSNSTADETVNPYRFRAPHCLGYFNDDEGGRVGLVFKKPSGASAEAPVTLHSLLTATDQDGDPIVPSLTDRITLMRLLSDTVERLHAVDWLHKGLRSANILFFRDSTNNEVNLANPYISGFEYSRPAQRDDMTEKPSDNPASDIYRHPFVQHNNNRGGFKKSHDVYSLGIILFEIAYWQPLDQVIGLDLHSPKTRPKDAYRIRERLLSQAEHKWLKNIKSHQGDTVEEVIRLCLEGPAAIMDDDGFDEAKDYAGELQRAFGEKVVVRLEQMKGL</sequence>
<organism evidence="4 5">
    <name type="scientific">Nothophoma quercina</name>
    <dbReference type="NCBI Taxonomy" id="749835"/>
    <lineage>
        <taxon>Eukaryota</taxon>
        <taxon>Fungi</taxon>
        <taxon>Dikarya</taxon>
        <taxon>Ascomycota</taxon>
        <taxon>Pezizomycotina</taxon>
        <taxon>Dothideomycetes</taxon>
        <taxon>Pleosporomycetidae</taxon>
        <taxon>Pleosporales</taxon>
        <taxon>Pleosporineae</taxon>
        <taxon>Didymellaceae</taxon>
        <taxon>Nothophoma</taxon>
    </lineage>
</organism>
<evidence type="ECO:0000259" key="3">
    <source>
        <dbReference type="PROSITE" id="PS50011"/>
    </source>
</evidence>
<reference evidence="4 5" key="1">
    <citation type="submission" date="2024-02" db="EMBL/GenBank/DDBJ databases">
        <title>De novo assembly and annotation of 12 fungi associated with fruit tree decline syndrome in Ontario, Canada.</title>
        <authorList>
            <person name="Sulman M."/>
            <person name="Ellouze W."/>
            <person name="Ilyukhin E."/>
        </authorList>
    </citation>
    <scope>NUCLEOTIDE SEQUENCE [LARGE SCALE GENOMIC DNA]</scope>
    <source>
        <strain evidence="4 5">M97-236</strain>
    </source>
</reference>
<comment type="caution">
    <text evidence="4">The sequence shown here is derived from an EMBL/GenBank/DDBJ whole genome shotgun (WGS) entry which is preliminary data.</text>
</comment>
<protein>
    <recommendedName>
        <fullName evidence="3">Protein kinase domain-containing protein</fullName>
    </recommendedName>
</protein>
<dbReference type="Pfam" id="PF14479">
    <property type="entry name" value="HeLo"/>
    <property type="match status" value="1"/>
</dbReference>
<evidence type="ECO:0000256" key="2">
    <source>
        <dbReference type="SAM" id="SignalP"/>
    </source>
</evidence>
<name>A0ABR3QPL8_9PLEO</name>
<dbReference type="PANTHER" id="PTHR37542">
    <property type="entry name" value="HELO DOMAIN-CONTAINING PROTEIN-RELATED"/>
    <property type="match status" value="1"/>
</dbReference>
<dbReference type="PANTHER" id="PTHR37542:SF1">
    <property type="entry name" value="PRION-INHIBITION AND PROPAGATION HELO DOMAIN-CONTAINING PROTEIN"/>
    <property type="match status" value="1"/>
</dbReference>
<keyword evidence="2" id="KW-0732">Signal</keyword>
<dbReference type="Gene3D" id="1.10.510.10">
    <property type="entry name" value="Transferase(Phosphotransferase) domain 1"/>
    <property type="match status" value="1"/>
</dbReference>
<dbReference type="InterPro" id="IPR056002">
    <property type="entry name" value="DUF7580"/>
</dbReference>
<dbReference type="InterPro" id="IPR038305">
    <property type="entry name" value="HeLo_sf"/>
</dbReference>
<dbReference type="Gene3D" id="1.20.120.1020">
    <property type="entry name" value="Prion-inhibition and propagation, HeLo domain"/>
    <property type="match status" value="1"/>
</dbReference>
<dbReference type="InterPro" id="IPR000719">
    <property type="entry name" value="Prot_kinase_dom"/>
</dbReference>
<feature type="chain" id="PRO_5046147748" description="Protein kinase domain-containing protein" evidence="2">
    <location>
        <begin position="25"/>
        <end position="662"/>
    </location>
</feature>
<feature type="signal peptide" evidence="2">
    <location>
        <begin position="1"/>
        <end position="24"/>
    </location>
</feature>